<dbReference type="PANTHER" id="PTHR30086">
    <property type="entry name" value="ARGININE EXPORTER PROTEIN ARGO"/>
    <property type="match status" value="1"/>
</dbReference>
<dbReference type="RefSeq" id="WP_128189732.1">
    <property type="nucleotide sequence ID" value="NZ_VOIR01000016.1"/>
</dbReference>
<keyword evidence="3" id="KW-1003">Cell membrane</keyword>
<dbReference type="GO" id="GO:0005886">
    <property type="term" value="C:plasma membrane"/>
    <property type="evidence" value="ECO:0007669"/>
    <property type="project" value="UniProtKB-SubCell"/>
</dbReference>
<dbReference type="Pfam" id="PF01810">
    <property type="entry name" value="LysE"/>
    <property type="match status" value="1"/>
</dbReference>
<feature type="transmembrane region" description="Helical" evidence="7">
    <location>
        <begin position="171"/>
        <end position="192"/>
    </location>
</feature>
<dbReference type="AlphaFoldDB" id="A0A5M8Q7Y6"/>
<dbReference type="NCBIfam" id="NF008201">
    <property type="entry name" value="PRK10958.1"/>
    <property type="match status" value="1"/>
</dbReference>
<keyword evidence="9" id="KW-1185">Reference proteome</keyword>
<keyword evidence="5 7" id="KW-1133">Transmembrane helix</keyword>
<sequence length="227" mass="23710">MSLDAATIAAFTAGVVVIVLLPGANSLYVATSALRAGTRAGFRAMLGVFLGDAVLMVLAVLSAQALSANPVVFTALTWAGALYLCWLAVGLVRSAVARIRARMARRAEPAATENPTHPLTAPNPIIAHPRLAPFRTALVTSLLNPKAILFFASFFVQFIDPASPTPLGDLLVMMLILEAVSGLYLTAVVLLGARIGRRVQPHGWPAIVGTLVAAVAFVALAVRVVLP</sequence>
<name>A0A5M8Q7Y6_9MICO</name>
<evidence type="ECO:0000256" key="4">
    <source>
        <dbReference type="ARBA" id="ARBA00022692"/>
    </source>
</evidence>
<feature type="transmembrane region" description="Helical" evidence="7">
    <location>
        <begin position="137"/>
        <end position="159"/>
    </location>
</feature>
<feature type="transmembrane region" description="Helical" evidence="7">
    <location>
        <begin position="6"/>
        <end position="30"/>
    </location>
</feature>
<reference evidence="8 9" key="1">
    <citation type="submission" date="2019-08" db="EMBL/GenBank/DDBJ databases">
        <title>Agrococcus lahaulensis sp. nov., isolated from a cold desert of the Indian Himalayas.</title>
        <authorList>
            <person name="Qu J.H."/>
        </authorList>
    </citation>
    <scope>NUCLEOTIDE SEQUENCE [LARGE SCALE GENOMIC DNA]</scope>
    <source>
        <strain evidence="8 9">NS18</strain>
    </source>
</reference>
<evidence type="ECO:0000256" key="5">
    <source>
        <dbReference type="ARBA" id="ARBA00022989"/>
    </source>
</evidence>
<accession>A0A5M8Q7Y6</accession>
<dbReference type="PIRSF" id="PIRSF006324">
    <property type="entry name" value="LeuE"/>
    <property type="match status" value="1"/>
</dbReference>
<protein>
    <submittedName>
        <fullName evidence="8">Leucine efflux protein LeuE</fullName>
    </submittedName>
</protein>
<evidence type="ECO:0000256" key="2">
    <source>
        <dbReference type="ARBA" id="ARBA00007928"/>
    </source>
</evidence>
<feature type="transmembrane region" description="Helical" evidence="7">
    <location>
        <begin position="42"/>
        <end position="63"/>
    </location>
</feature>
<evidence type="ECO:0000313" key="8">
    <source>
        <dbReference type="EMBL" id="KAA6431248.1"/>
    </source>
</evidence>
<dbReference type="InterPro" id="IPR001123">
    <property type="entry name" value="LeuE-type"/>
</dbReference>
<dbReference type="GO" id="GO:0015190">
    <property type="term" value="F:L-leucine transmembrane transporter activity"/>
    <property type="evidence" value="ECO:0007669"/>
    <property type="project" value="TreeGrafter"/>
</dbReference>
<evidence type="ECO:0000313" key="9">
    <source>
        <dbReference type="Proteomes" id="UP000323221"/>
    </source>
</evidence>
<evidence type="ECO:0000256" key="3">
    <source>
        <dbReference type="ARBA" id="ARBA00022475"/>
    </source>
</evidence>
<feature type="transmembrane region" description="Helical" evidence="7">
    <location>
        <begin position="75"/>
        <end position="96"/>
    </location>
</feature>
<feature type="transmembrane region" description="Helical" evidence="7">
    <location>
        <begin position="204"/>
        <end position="226"/>
    </location>
</feature>
<dbReference type="OrthoDB" id="9784202at2"/>
<keyword evidence="6 7" id="KW-0472">Membrane</keyword>
<evidence type="ECO:0000256" key="6">
    <source>
        <dbReference type="ARBA" id="ARBA00023136"/>
    </source>
</evidence>
<keyword evidence="4 7" id="KW-0812">Transmembrane</keyword>
<dbReference type="PANTHER" id="PTHR30086:SF15">
    <property type="entry name" value="LEUCINE EFFLUX PROTEIN"/>
    <property type="match status" value="1"/>
</dbReference>
<comment type="caution">
    <text evidence="8">The sequence shown here is derived from an EMBL/GenBank/DDBJ whole genome shotgun (WGS) entry which is preliminary data.</text>
</comment>
<proteinExistence type="inferred from homology"/>
<organism evidence="8 9">
    <name type="scientific">Agrococcus sediminis</name>
    <dbReference type="NCBI Taxonomy" id="2599924"/>
    <lineage>
        <taxon>Bacteria</taxon>
        <taxon>Bacillati</taxon>
        <taxon>Actinomycetota</taxon>
        <taxon>Actinomycetes</taxon>
        <taxon>Micrococcales</taxon>
        <taxon>Microbacteriaceae</taxon>
        <taxon>Agrococcus</taxon>
    </lineage>
</organism>
<comment type="similarity">
    <text evidence="2">Belongs to the Rht family.</text>
</comment>
<dbReference type="GO" id="GO:0015820">
    <property type="term" value="P:L-leucine transport"/>
    <property type="evidence" value="ECO:0007669"/>
    <property type="project" value="TreeGrafter"/>
</dbReference>
<gene>
    <name evidence="8" type="primary">leuE</name>
    <name evidence="8" type="ORF">FQ330_10780</name>
</gene>
<dbReference type="Proteomes" id="UP000323221">
    <property type="component" value="Unassembled WGS sequence"/>
</dbReference>
<comment type="subcellular location">
    <subcellularLocation>
        <location evidence="1">Cell membrane</location>
        <topology evidence="1">Multi-pass membrane protein</topology>
    </subcellularLocation>
</comment>
<evidence type="ECO:0000256" key="1">
    <source>
        <dbReference type="ARBA" id="ARBA00004651"/>
    </source>
</evidence>
<evidence type="ECO:0000256" key="7">
    <source>
        <dbReference type="SAM" id="Phobius"/>
    </source>
</evidence>
<dbReference type="EMBL" id="VOIR01000016">
    <property type="protein sequence ID" value="KAA6431248.1"/>
    <property type="molecule type" value="Genomic_DNA"/>
</dbReference>